<organism evidence="1 2">
    <name type="scientific">Spiromyces aspiralis</name>
    <dbReference type="NCBI Taxonomy" id="68401"/>
    <lineage>
        <taxon>Eukaryota</taxon>
        <taxon>Fungi</taxon>
        <taxon>Fungi incertae sedis</taxon>
        <taxon>Zoopagomycota</taxon>
        <taxon>Kickxellomycotina</taxon>
        <taxon>Kickxellomycetes</taxon>
        <taxon>Kickxellales</taxon>
        <taxon>Kickxellaceae</taxon>
        <taxon>Spiromyces</taxon>
    </lineage>
</organism>
<name>A0ACC1HQX7_9FUNG</name>
<protein>
    <submittedName>
        <fullName evidence="1">RNA helicase required for poly(A+) mRNA export</fullName>
    </submittedName>
</protein>
<dbReference type="EMBL" id="JAMZIH010002123">
    <property type="protein sequence ID" value="KAJ1677652.1"/>
    <property type="molecule type" value="Genomic_DNA"/>
</dbReference>
<gene>
    <name evidence="1" type="primary">DBP5_2</name>
    <name evidence="1" type="ORF">EV182_005716</name>
</gene>
<proteinExistence type="predicted"/>
<keyword evidence="1" id="KW-0547">Nucleotide-binding</keyword>
<reference evidence="1" key="1">
    <citation type="submission" date="2022-06" db="EMBL/GenBank/DDBJ databases">
        <title>Phylogenomic reconstructions and comparative analyses of Kickxellomycotina fungi.</title>
        <authorList>
            <person name="Reynolds N.K."/>
            <person name="Stajich J.E."/>
            <person name="Barry K."/>
            <person name="Grigoriev I.V."/>
            <person name="Crous P."/>
            <person name="Smith M.E."/>
        </authorList>
    </citation>
    <scope>NUCLEOTIDE SEQUENCE</scope>
    <source>
        <strain evidence="1">RSA 2271</strain>
    </source>
</reference>
<keyword evidence="1" id="KW-0378">Hydrolase</keyword>
<evidence type="ECO:0000313" key="2">
    <source>
        <dbReference type="Proteomes" id="UP001145114"/>
    </source>
</evidence>
<accession>A0ACC1HQX7</accession>
<keyword evidence="2" id="KW-1185">Reference proteome</keyword>
<keyword evidence="1" id="KW-0067">ATP-binding</keyword>
<comment type="caution">
    <text evidence="1">The sequence shown here is derived from an EMBL/GenBank/DDBJ whole genome shotgun (WGS) entry which is preliminary data.</text>
</comment>
<evidence type="ECO:0000313" key="1">
    <source>
        <dbReference type="EMBL" id="KAJ1677652.1"/>
    </source>
</evidence>
<keyword evidence="1" id="KW-0347">Helicase</keyword>
<dbReference type="Proteomes" id="UP001145114">
    <property type="component" value="Unassembled WGS sequence"/>
</dbReference>
<sequence>MHQGFTLDLRKNSPSSSGKAPAGNGSAGGSEKPAPVNQDPTANSSEGKSGDSRLFESKTVVKVKLADKQADPNSPLYSVKKFEELGL</sequence>
<feature type="non-terminal residue" evidence="1">
    <location>
        <position position="87"/>
    </location>
</feature>